<keyword evidence="3" id="KW-1003">Cell membrane</keyword>
<feature type="region of interest" description="Disordered" evidence="8">
    <location>
        <begin position="1"/>
        <end position="26"/>
    </location>
</feature>
<feature type="compositionally biased region" description="Basic and acidic residues" evidence="8">
    <location>
        <begin position="1"/>
        <end position="11"/>
    </location>
</feature>
<dbReference type="AlphaFoldDB" id="A0A9X9XFG8"/>
<comment type="subcellular location">
    <subcellularLocation>
        <location evidence="1">Cell inner membrane</location>
        <topology evidence="1">Multi-pass membrane protein</topology>
    </subcellularLocation>
</comment>
<reference evidence="10" key="2">
    <citation type="journal article" date="2021" name="Syst. Appl. Microbiol.">
        <title>Roseomonas hellenica sp. nov., isolated from roots of wild-growing Alkanna tinctoria.</title>
        <authorList>
            <person name="Rat A."/>
            <person name="Naranjo H.D."/>
            <person name="Lebbe L."/>
            <person name="Cnockaert M."/>
            <person name="Krigas N."/>
            <person name="Grigoriadou K."/>
            <person name="Maloupa E."/>
            <person name="Willems A."/>
        </authorList>
    </citation>
    <scope>NUCLEOTIDE SEQUENCE</scope>
    <source>
        <strain evidence="10">LMG 31228</strain>
    </source>
</reference>
<dbReference type="EMBL" id="JAAEDL010000019">
    <property type="protein sequence ID" value="MBR0682454.1"/>
    <property type="molecule type" value="Genomic_DNA"/>
</dbReference>
<dbReference type="RefSeq" id="WP_211847986.1">
    <property type="nucleotide sequence ID" value="NZ_JAAEDL010000019.1"/>
</dbReference>
<evidence type="ECO:0000256" key="5">
    <source>
        <dbReference type="ARBA" id="ARBA00022692"/>
    </source>
</evidence>
<evidence type="ECO:0000256" key="4">
    <source>
        <dbReference type="ARBA" id="ARBA00022519"/>
    </source>
</evidence>
<evidence type="ECO:0000256" key="6">
    <source>
        <dbReference type="ARBA" id="ARBA00022989"/>
    </source>
</evidence>
<keyword evidence="7 9" id="KW-0472">Membrane</keyword>
<keyword evidence="5 9" id="KW-0812">Transmembrane</keyword>
<proteinExistence type="inferred from homology"/>
<evidence type="ECO:0000256" key="9">
    <source>
        <dbReference type="SAM" id="Phobius"/>
    </source>
</evidence>
<feature type="compositionally biased region" description="Low complexity" evidence="8">
    <location>
        <begin position="12"/>
        <end position="26"/>
    </location>
</feature>
<feature type="transmembrane region" description="Helical" evidence="9">
    <location>
        <begin position="94"/>
        <end position="115"/>
    </location>
</feature>
<name>A0A9X9XFG8_9PROT</name>
<comment type="caution">
    <text evidence="10">The sequence shown here is derived from an EMBL/GenBank/DDBJ whole genome shotgun (WGS) entry which is preliminary data.</text>
</comment>
<feature type="transmembrane region" description="Helical" evidence="9">
    <location>
        <begin position="62"/>
        <end position="82"/>
    </location>
</feature>
<evidence type="ECO:0000313" key="11">
    <source>
        <dbReference type="Proteomes" id="UP001138709"/>
    </source>
</evidence>
<comment type="similarity">
    <text evidence="2">Belongs to the UPF0283 family.</text>
</comment>
<evidence type="ECO:0000256" key="3">
    <source>
        <dbReference type="ARBA" id="ARBA00022475"/>
    </source>
</evidence>
<protein>
    <submittedName>
        <fullName evidence="10">DUF697 domain-containing protein</fullName>
    </submittedName>
</protein>
<evidence type="ECO:0000256" key="8">
    <source>
        <dbReference type="SAM" id="MobiDB-lite"/>
    </source>
</evidence>
<evidence type="ECO:0000313" key="10">
    <source>
        <dbReference type="EMBL" id="MBR0682454.1"/>
    </source>
</evidence>
<keyword evidence="4" id="KW-0997">Cell inner membrane</keyword>
<keyword evidence="11" id="KW-1185">Reference proteome</keyword>
<dbReference type="GO" id="GO:0005886">
    <property type="term" value="C:plasma membrane"/>
    <property type="evidence" value="ECO:0007669"/>
    <property type="project" value="UniProtKB-SubCell"/>
</dbReference>
<dbReference type="Proteomes" id="UP001138709">
    <property type="component" value="Unassembled WGS sequence"/>
</dbReference>
<dbReference type="InterPro" id="IPR021147">
    <property type="entry name" value="DUF697"/>
</dbReference>
<accession>A0A9X9XFG8</accession>
<reference evidence="10" key="1">
    <citation type="submission" date="2020-01" db="EMBL/GenBank/DDBJ databases">
        <authorList>
            <person name="Rat A."/>
        </authorList>
    </citation>
    <scope>NUCLEOTIDE SEQUENCE</scope>
    <source>
        <strain evidence="10">LMG 31228</strain>
    </source>
</reference>
<evidence type="ECO:0000256" key="2">
    <source>
        <dbReference type="ARBA" id="ARBA00008255"/>
    </source>
</evidence>
<keyword evidence="6 9" id="KW-1133">Transmembrane helix</keyword>
<dbReference type="PANTHER" id="PTHR39342">
    <property type="entry name" value="UPF0283 MEMBRANE PROTEIN YCJF"/>
    <property type="match status" value="1"/>
</dbReference>
<gene>
    <name evidence="10" type="ORF">GXW74_18320</name>
</gene>
<evidence type="ECO:0000256" key="7">
    <source>
        <dbReference type="ARBA" id="ARBA00023136"/>
    </source>
</evidence>
<sequence>MTPPGDRREDGATGLRTPTPGAAPAPRVILDEGAAPAPRLDFGWEKAVAVVAPPGSRGWSSLALLGAGAAVLVLGLSLLEAGNFVAAQFARAAWLGWLTLAVAVGGFGLVFAAIGREARGYLALRTVDRARAAHARGDVAVLQAELEAWQARLPPGLPRTGNLRDMPMDAACALVEAKTLAPIAQDAAALGRAAAMQAFAVTAVSPSPGLDALVFAWRGIRLVRQVAALHGFRPGIAGTVSLLRRVALDAATVAATDVAVDAMVRGVLSSRIAEHVAGEAAAAAVAARRMILLARTADEACRILPRG</sequence>
<dbReference type="Pfam" id="PF05128">
    <property type="entry name" value="DUF697"/>
    <property type="match status" value="1"/>
</dbReference>
<organism evidence="10 11">
    <name type="scientific">Neoroseomonas eburnea</name>
    <dbReference type="NCBI Taxonomy" id="1346889"/>
    <lineage>
        <taxon>Bacteria</taxon>
        <taxon>Pseudomonadati</taxon>
        <taxon>Pseudomonadota</taxon>
        <taxon>Alphaproteobacteria</taxon>
        <taxon>Acetobacterales</taxon>
        <taxon>Acetobacteraceae</taxon>
        <taxon>Neoroseomonas</taxon>
    </lineage>
</organism>
<dbReference type="InterPro" id="IPR006507">
    <property type="entry name" value="UPF0283"/>
</dbReference>
<dbReference type="PANTHER" id="PTHR39342:SF1">
    <property type="entry name" value="UPF0283 MEMBRANE PROTEIN YCJF"/>
    <property type="match status" value="1"/>
</dbReference>
<evidence type="ECO:0000256" key="1">
    <source>
        <dbReference type="ARBA" id="ARBA00004429"/>
    </source>
</evidence>